<dbReference type="OrthoDB" id="6313827at2"/>
<dbReference type="PRINTS" id="PR01950">
    <property type="entry name" value="LANCSUPER"/>
</dbReference>
<dbReference type="EMBL" id="FRBL01000009">
    <property type="protein sequence ID" value="SHM60367.1"/>
    <property type="molecule type" value="Genomic_DNA"/>
</dbReference>
<keyword evidence="1" id="KW-0479">Metal-binding</keyword>
<protein>
    <submittedName>
        <fullName evidence="2">Lanthionine synthetase C-like protein</fullName>
    </submittedName>
</protein>
<accession>A0A1M7K6A3</accession>
<dbReference type="GO" id="GO:0046872">
    <property type="term" value="F:metal ion binding"/>
    <property type="evidence" value="ECO:0007669"/>
    <property type="project" value="UniProtKB-KW"/>
</dbReference>
<dbReference type="CDD" id="cd04793">
    <property type="entry name" value="LanC"/>
    <property type="match status" value="1"/>
</dbReference>
<keyword evidence="3" id="KW-1185">Reference proteome</keyword>
<dbReference type="RefSeq" id="WP_073085615.1">
    <property type="nucleotide sequence ID" value="NZ_FRBL01000009.1"/>
</dbReference>
<dbReference type="PRINTS" id="PR01955">
    <property type="entry name" value="LANCFRANKIA"/>
</dbReference>
<keyword evidence="1" id="KW-0862">Zinc</keyword>
<dbReference type="STRING" id="1419482.SAMN05444266_109157"/>
<dbReference type="SUPFAM" id="SSF158745">
    <property type="entry name" value="LanC-like"/>
    <property type="match status" value="1"/>
</dbReference>
<dbReference type="GO" id="GO:0031179">
    <property type="term" value="P:peptide modification"/>
    <property type="evidence" value="ECO:0007669"/>
    <property type="project" value="InterPro"/>
</dbReference>
<organism evidence="2 3">
    <name type="scientific">Chitinophaga jiangningensis</name>
    <dbReference type="NCBI Taxonomy" id="1419482"/>
    <lineage>
        <taxon>Bacteria</taxon>
        <taxon>Pseudomonadati</taxon>
        <taxon>Bacteroidota</taxon>
        <taxon>Chitinophagia</taxon>
        <taxon>Chitinophagales</taxon>
        <taxon>Chitinophagaceae</taxon>
        <taxon>Chitinophaga</taxon>
    </lineage>
</organism>
<evidence type="ECO:0000313" key="3">
    <source>
        <dbReference type="Proteomes" id="UP000184420"/>
    </source>
</evidence>
<dbReference type="Pfam" id="PF05147">
    <property type="entry name" value="LANC_like"/>
    <property type="match status" value="1"/>
</dbReference>
<dbReference type="Proteomes" id="UP000184420">
    <property type="component" value="Unassembled WGS sequence"/>
</dbReference>
<reference evidence="2 3" key="1">
    <citation type="submission" date="2016-11" db="EMBL/GenBank/DDBJ databases">
        <authorList>
            <person name="Jaros S."/>
            <person name="Januszkiewicz K."/>
            <person name="Wedrychowicz H."/>
        </authorList>
    </citation>
    <scope>NUCLEOTIDE SEQUENCE [LARGE SCALE GENOMIC DNA]</scope>
    <source>
        <strain evidence="2 3">DSM 27406</strain>
    </source>
</reference>
<gene>
    <name evidence="2" type="ORF">SAMN05444266_109157</name>
</gene>
<sequence length="404" mass="44903">MPDRKAATIILEQISKELTEFATEAEYPGLLGGYTGSALFFAYYYQLTGDESHLDKAYAVIQRSLDAVATTSINGSHCSGLSGIAWTLLHLSQMGLIEGDDLNETFEETDQLLAEWMDLETAQQRFDFLHQGLGVALYFLNRLPSPVARKQLEKLVMELDSQKFKLRQGVAWKDLFSSLGLEKEDRPLFNLGLAHGNPAIISILARIYEKNIAQDIVRPMVHQAVDWLISTRKTNQEAGISLFPVLIDEQHVMAGSVHSRLGWCYGDLGIASALWDAGSRMNVPAWKEYAFEIFTHIATYRDVENGTVLDACLCHGSAGIAVMLQQAGLNANDSMLLQNAEQWWETVVTQNTFADGPAGYKFYHHPQYVDSHNMLEGICGIGLSLITFVAPEIKPAWAESLLIV</sequence>
<dbReference type="SMART" id="SM01260">
    <property type="entry name" value="LANC_like"/>
    <property type="match status" value="1"/>
</dbReference>
<evidence type="ECO:0000313" key="2">
    <source>
        <dbReference type="EMBL" id="SHM60367.1"/>
    </source>
</evidence>
<dbReference type="Gene3D" id="1.50.10.20">
    <property type="match status" value="1"/>
</dbReference>
<evidence type="ECO:0000256" key="1">
    <source>
        <dbReference type="PIRSR" id="PIRSR607822-1"/>
    </source>
</evidence>
<dbReference type="InterPro" id="IPR033889">
    <property type="entry name" value="LanC"/>
</dbReference>
<feature type="binding site" evidence="1">
    <location>
        <position position="314"/>
    </location>
    <ligand>
        <name>Zn(2+)</name>
        <dbReference type="ChEBI" id="CHEBI:29105"/>
    </ligand>
</feature>
<dbReference type="AlphaFoldDB" id="A0A1M7K6A3"/>
<name>A0A1M7K6A3_9BACT</name>
<feature type="binding site" evidence="1">
    <location>
        <position position="264"/>
    </location>
    <ligand>
        <name>Zn(2+)</name>
        <dbReference type="ChEBI" id="CHEBI:29105"/>
    </ligand>
</feature>
<feature type="binding site" evidence="1">
    <location>
        <position position="315"/>
    </location>
    <ligand>
        <name>Zn(2+)</name>
        <dbReference type="ChEBI" id="CHEBI:29105"/>
    </ligand>
</feature>
<dbReference type="InterPro" id="IPR007822">
    <property type="entry name" value="LANC-like"/>
</dbReference>
<proteinExistence type="predicted"/>